<proteinExistence type="predicted"/>
<dbReference type="AlphaFoldDB" id="A0AAE1CVJ1"/>
<dbReference type="EMBL" id="JAWDGP010006526">
    <property type="protein sequence ID" value="KAK3739458.1"/>
    <property type="molecule type" value="Genomic_DNA"/>
</dbReference>
<dbReference type="Proteomes" id="UP001283361">
    <property type="component" value="Unassembled WGS sequence"/>
</dbReference>
<keyword evidence="2" id="KW-1185">Reference proteome</keyword>
<organism evidence="1 2">
    <name type="scientific">Elysia crispata</name>
    <name type="common">lettuce slug</name>
    <dbReference type="NCBI Taxonomy" id="231223"/>
    <lineage>
        <taxon>Eukaryota</taxon>
        <taxon>Metazoa</taxon>
        <taxon>Spiralia</taxon>
        <taxon>Lophotrochozoa</taxon>
        <taxon>Mollusca</taxon>
        <taxon>Gastropoda</taxon>
        <taxon>Heterobranchia</taxon>
        <taxon>Euthyneura</taxon>
        <taxon>Panpulmonata</taxon>
        <taxon>Sacoglossa</taxon>
        <taxon>Placobranchoidea</taxon>
        <taxon>Plakobranchidae</taxon>
        <taxon>Elysia</taxon>
    </lineage>
</organism>
<name>A0AAE1CVJ1_9GAST</name>
<accession>A0AAE1CVJ1</accession>
<sequence>MYEVCPSYKEVLFAVDVR</sequence>
<evidence type="ECO:0000313" key="1">
    <source>
        <dbReference type="EMBL" id="KAK3739458.1"/>
    </source>
</evidence>
<protein>
    <submittedName>
        <fullName evidence="1">Uncharacterized protein</fullName>
    </submittedName>
</protein>
<evidence type="ECO:0000313" key="2">
    <source>
        <dbReference type="Proteomes" id="UP001283361"/>
    </source>
</evidence>
<reference evidence="1" key="1">
    <citation type="journal article" date="2023" name="G3 (Bethesda)">
        <title>A reference genome for the long-term kleptoplast-retaining sea slug Elysia crispata morphotype clarki.</title>
        <authorList>
            <person name="Eastman K.E."/>
            <person name="Pendleton A.L."/>
            <person name="Shaikh M.A."/>
            <person name="Suttiyut T."/>
            <person name="Ogas R."/>
            <person name="Tomko P."/>
            <person name="Gavelis G."/>
            <person name="Widhalm J.R."/>
            <person name="Wisecaver J.H."/>
        </authorList>
    </citation>
    <scope>NUCLEOTIDE SEQUENCE</scope>
    <source>
        <strain evidence="1">ECLA1</strain>
    </source>
</reference>
<gene>
    <name evidence="1" type="ORF">RRG08_062538</name>
</gene>
<comment type="caution">
    <text evidence="1">The sequence shown here is derived from an EMBL/GenBank/DDBJ whole genome shotgun (WGS) entry which is preliminary data.</text>
</comment>
<feature type="non-terminal residue" evidence="1">
    <location>
        <position position="18"/>
    </location>
</feature>